<reference evidence="4 5" key="1">
    <citation type="submission" date="2023-10" db="EMBL/GenBank/DDBJ databases">
        <title>Whole Genome based description of the genera Actinobaculum and Actinotignum reveals a complex phylogenetic relationship within the species included in the genus Actinotignum.</title>
        <authorList>
            <person name="Jensen C.S."/>
            <person name="Dargis R."/>
            <person name="Kemp M."/>
            <person name="Christensen J.J."/>
        </authorList>
    </citation>
    <scope>NUCLEOTIDE SEQUENCE</scope>
    <source>
        <strain evidence="4">SLA_B511</strain>
        <strain evidence="3 5">SLA_B974</strain>
    </source>
</reference>
<gene>
    <name evidence="4" type="ORF">R6G80_06860</name>
    <name evidence="3" type="ORF">R6G86_00430</name>
</gene>
<sequence length="153" mass="16392">MNPRKILVAMLVVFVGLGLSACGSSKGADATCKSFVSMSDDGKVDVIVEVIKKYAESNNFKISDSEIQDVRKSYKEDKYLLKQVVKECKRDGNGSKTVGEVLGFSDPSSSGKDKGSSSKKNKSSSNDSYSGSSSISDSSLSIMLAESMRSKLF</sequence>
<feature type="chain" id="PRO_5043420957" description="Lipoprotein" evidence="2">
    <location>
        <begin position="22"/>
        <end position="153"/>
    </location>
</feature>
<dbReference type="EMBL" id="JAWNGC010000008">
    <property type="protein sequence ID" value="MDY5155438.1"/>
    <property type="molecule type" value="Genomic_DNA"/>
</dbReference>
<feature type="compositionally biased region" description="Low complexity" evidence="1">
    <location>
        <begin position="123"/>
        <end position="139"/>
    </location>
</feature>
<proteinExistence type="predicted"/>
<evidence type="ECO:0000256" key="1">
    <source>
        <dbReference type="SAM" id="MobiDB-lite"/>
    </source>
</evidence>
<dbReference type="EMBL" id="JAWNGA010000001">
    <property type="protein sequence ID" value="MDY5132211.1"/>
    <property type="molecule type" value="Genomic_DNA"/>
</dbReference>
<evidence type="ECO:0008006" key="7">
    <source>
        <dbReference type="Google" id="ProtNLM"/>
    </source>
</evidence>
<accession>A0AAW9HWI0</accession>
<evidence type="ECO:0000313" key="6">
    <source>
        <dbReference type="Proteomes" id="UP001281731"/>
    </source>
</evidence>
<dbReference type="PROSITE" id="PS51257">
    <property type="entry name" value="PROKAR_LIPOPROTEIN"/>
    <property type="match status" value="1"/>
</dbReference>
<dbReference type="RefSeq" id="WP_320754783.1">
    <property type="nucleotide sequence ID" value="NZ_JAWNGA010000001.1"/>
</dbReference>
<feature type="signal peptide" evidence="2">
    <location>
        <begin position="1"/>
        <end position="21"/>
    </location>
</feature>
<organism evidence="4 6">
    <name type="scientific">Actinotignum urinale</name>
    <dbReference type="NCBI Taxonomy" id="190146"/>
    <lineage>
        <taxon>Bacteria</taxon>
        <taxon>Bacillati</taxon>
        <taxon>Actinomycetota</taxon>
        <taxon>Actinomycetes</taxon>
        <taxon>Actinomycetales</taxon>
        <taxon>Actinomycetaceae</taxon>
        <taxon>Actinotignum</taxon>
    </lineage>
</organism>
<feature type="region of interest" description="Disordered" evidence="1">
    <location>
        <begin position="91"/>
        <end position="139"/>
    </location>
</feature>
<keyword evidence="5" id="KW-1185">Reference proteome</keyword>
<evidence type="ECO:0000313" key="4">
    <source>
        <dbReference type="EMBL" id="MDY5155438.1"/>
    </source>
</evidence>
<dbReference type="Proteomes" id="UP001281731">
    <property type="component" value="Unassembled WGS sequence"/>
</dbReference>
<evidence type="ECO:0000313" key="5">
    <source>
        <dbReference type="Proteomes" id="UP001275049"/>
    </source>
</evidence>
<comment type="caution">
    <text evidence="4">The sequence shown here is derived from an EMBL/GenBank/DDBJ whole genome shotgun (WGS) entry which is preliminary data.</text>
</comment>
<dbReference type="Proteomes" id="UP001275049">
    <property type="component" value="Unassembled WGS sequence"/>
</dbReference>
<keyword evidence="2" id="KW-0732">Signal</keyword>
<evidence type="ECO:0000313" key="3">
    <source>
        <dbReference type="EMBL" id="MDY5132211.1"/>
    </source>
</evidence>
<protein>
    <recommendedName>
        <fullName evidence="7">Lipoprotein</fullName>
    </recommendedName>
</protein>
<evidence type="ECO:0000256" key="2">
    <source>
        <dbReference type="SAM" id="SignalP"/>
    </source>
</evidence>
<name>A0AAW9HWI0_9ACTO</name>
<dbReference type="AlphaFoldDB" id="A0AAW9HWI0"/>